<reference evidence="2 3" key="1">
    <citation type="submission" date="2019-07" db="EMBL/GenBank/DDBJ databases">
        <title>Whole genome shotgun sequence of Actinotalea fermentans NBRC 105374.</title>
        <authorList>
            <person name="Hosoyama A."/>
            <person name="Uohara A."/>
            <person name="Ohji S."/>
            <person name="Ichikawa N."/>
        </authorList>
    </citation>
    <scope>NUCLEOTIDE SEQUENCE [LARGE SCALE GENOMIC DNA]</scope>
    <source>
        <strain evidence="2 3">NBRC 105374</strain>
    </source>
</reference>
<dbReference type="AlphaFoldDB" id="A0A511Z2A8"/>
<dbReference type="Proteomes" id="UP000321484">
    <property type="component" value="Unassembled WGS sequence"/>
</dbReference>
<name>A0A511Z2A8_9CELL</name>
<evidence type="ECO:0000256" key="1">
    <source>
        <dbReference type="SAM" id="Phobius"/>
    </source>
</evidence>
<evidence type="ECO:0000313" key="2">
    <source>
        <dbReference type="EMBL" id="GEN81585.1"/>
    </source>
</evidence>
<keyword evidence="3" id="KW-1185">Reference proteome</keyword>
<gene>
    <name evidence="2" type="ORF">AFE02nite_33190</name>
</gene>
<evidence type="ECO:0000313" key="3">
    <source>
        <dbReference type="Proteomes" id="UP000321484"/>
    </source>
</evidence>
<organism evidence="2 3">
    <name type="scientific">Actinotalea fermentans</name>
    <dbReference type="NCBI Taxonomy" id="43671"/>
    <lineage>
        <taxon>Bacteria</taxon>
        <taxon>Bacillati</taxon>
        <taxon>Actinomycetota</taxon>
        <taxon>Actinomycetes</taxon>
        <taxon>Micrococcales</taxon>
        <taxon>Cellulomonadaceae</taxon>
        <taxon>Actinotalea</taxon>
    </lineage>
</organism>
<proteinExistence type="predicted"/>
<accession>A0A511Z2A8</accession>
<keyword evidence="1" id="KW-0472">Membrane</keyword>
<comment type="caution">
    <text evidence="2">The sequence shown here is derived from an EMBL/GenBank/DDBJ whole genome shotgun (WGS) entry which is preliminary data.</text>
</comment>
<keyword evidence="1" id="KW-1133">Transmembrane helix</keyword>
<dbReference type="OrthoDB" id="4829901at2"/>
<keyword evidence="1" id="KW-0812">Transmembrane</keyword>
<dbReference type="EMBL" id="BJYK01000013">
    <property type="protein sequence ID" value="GEN81585.1"/>
    <property type="molecule type" value="Genomic_DNA"/>
</dbReference>
<sequence>MNFRPWRPVLVFVGLTFGAAVVGLRWGDAALVGLAAGVVALVASALGAGETDPWPRYRPPDQSGTRRDVMALTWSFIGREGRVSEFAVRRVRLDATRRLAQRGVVVPGGLGAATRTSPDVSDDVRSQARALLGDRAWFILTTPGGTMPSLADIAHCVEVVERLEPPAPPAPTTRGLS</sequence>
<dbReference type="RefSeq" id="WP_146820068.1">
    <property type="nucleotide sequence ID" value="NZ_BJYK01000013.1"/>
</dbReference>
<protein>
    <submittedName>
        <fullName evidence="2">Uncharacterized protein</fullName>
    </submittedName>
</protein>
<feature type="transmembrane region" description="Helical" evidence="1">
    <location>
        <begin position="29"/>
        <end position="48"/>
    </location>
</feature>